<gene>
    <name evidence="1" type="ORF">TRIUR3_01216</name>
</gene>
<sequence>MTQILEKRRWCLLRDDATSTYDFLDHHHHDDDFLERGEEEGYQRLEENESRDCPPSIPIAGEPSIPRR</sequence>
<organism evidence="1">
    <name type="scientific">Triticum urartu</name>
    <name type="common">Red wild einkorn</name>
    <name type="synonym">Crithodium urartu</name>
    <dbReference type="NCBI Taxonomy" id="4572"/>
    <lineage>
        <taxon>Eukaryota</taxon>
        <taxon>Viridiplantae</taxon>
        <taxon>Streptophyta</taxon>
        <taxon>Embryophyta</taxon>
        <taxon>Tracheophyta</taxon>
        <taxon>Spermatophyta</taxon>
        <taxon>Magnoliopsida</taxon>
        <taxon>Liliopsida</taxon>
        <taxon>Poales</taxon>
        <taxon>Poaceae</taxon>
        <taxon>BOP clade</taxon>
        <taxon>Pooideae</taxon>
        <taxon>Triticodae</taxon>
        <taxon>Triticeae</taxon>
        <taxon>Triticinae</taxon>
        <taxon>Triticum</taxon>
    </lineage>
</organism>
<accession>M8A0A6</accession>
<dbReference type="AlphaFoldDB" id="M8A0A6"/>
<proteinExistence type="predicted"/>
<evidence type="ECO:0000313" key="1">
    <source>
        <dbReference type="EMBL" id="EMS53819.1"/>
    </source>
</evidence>
<dbReference type="EMBL" id="KD189482">
    <property type="protein sequence ID" value="EMS53819.1"/>
    <property type="molecule type" value="Genomic_DNA"/>
</dbReference>
<reference evidence="1" key="1">
    <citation type="journal article" date="2013" name="Nature">
        <title>Draft genome of the wheat A-genome progenitor Triticum urartu.</title>
        <authorList>
            <person name="Ling H.Q."/>
            <person name="Zhao S."/>
            <person name="Liu D."/>
            <person name="Wang J."/>
            <person name="Sun H."/>
            <person name="Zhang C."/>
            <person name="Fan H."/>
            <person name="Li D."/>
            <person name="Dong L."/>
            <person name="Tao Y."/>
            <person name="Gao C."/>
            <person name="Wu H."/>
            <person name="Li Y."/>
            <person name="Cui Y."/>
            <person name="Guo X."/>
            <person name="Zheng S."/>
            <person name="Wang B."/>
            <person name="Yu K."/>
            <person name="Liang Q."/>
            <person name="Yang W."/>
            <person name="Lou X."/>
            <person name="Chen J."/>
            <person name="Feng M."/>
            <person name="Jian J."/>
            <person name="Zhang X."/>
            <person name="Luo G."/>
            <person name="Jiang Y."/>
            <person name="Liu J."/>
            <person name="Wang Z."/>
            <person name="Sha Y."/>
            <person name="Zhang B."/>
            <person name="Wu H."/>
            <person name="Tang D."/>
            <person name="Shen Q."/>
            <person name="Xue P."/>
            <person name="Zou S."/>
            <person name="Wang X."/>
            <person name="Liu X."/>
            <person name="Wang F."/>
            <person name="Yang Y."/>
            <person name="An X."/>
            <person name="Dong Z."/>
            <person name="Zhang K."/>
            <person name="Zhang X."/>
            <person name="Luo M.C."/>
            <person name="Dvorak J."/>
            <person name="Tong Y."/>
            <person name="Wang J."/>
            <person name="Yang H."/>
            <person name="Li Z."/>
            <person name="Wang D."/>
            <person name="Zhang A."/>
            <person name="Wang J."/>
        </authorList>
    </citation>
    <scope>NUCLEOTIDE SEQUENCE</scope>
</reference>
<protein>
    <submittedName>
        <fullName evidence="1">Uncharacterized protein</fullName>
    </submittedName>
</protein>
<name>M8A0A6_TRIUA</name>